<organism evidence="2 3">
    <name type="scientific">Halobium palmae</name>
    <dbReference type="NCBI Taxonomy" id="1776492"/>
    <lineage>
        <taxon>Archaea</taxon>
        <taxon>Methanobacteriati</taxon>
        <taxon>Methanobacteriota</taxon>
        <taxon>Stenosarchaea group</taxon>
        <taxon>Halobacteria</taxon>
        <taxon>Halobacteriales</taxon>
        <taxon>Haloferacaceae</taxon>
        <taxon>Halobium</taxon>
    </lineage>
</organism>
<accession>A0ABD5RZV3</accession>
<feature type="compositionally biased region" description="Polar residues" evidence="1">
    <location>
        <begin position="20"/>
        <end position="34"/>
    </location>
</feature>
<gene>
    <name evidence="2" type="ORF">ACFQE1_10475</name>
</gene>
<evidence type="ECO:0000313" key="2">
    <source>
        <dbReference type="EMBL" id="MFC6724789.1"/>
    </source>
</evidence>
<comment type="caution">
    <text evidence="2">The sequence shown here is derived from an EMBL/GenBank/DDBJ whole genome shotgun (WGS) entry which is preliminary data.</text>
</comment>
<dbReference type="Proteomes" id="UP001596328">
    <property type="component" value="Unassembled WGS sequence"/>
</dbReference>
<dbReference type="EMBL" id="JBHSWU010000280">
    <property type="protein sequence ID" value="MFC6724789.1"/>
    <property type="molecule type" value="Genomic_DNA"/>
</dbReference>
<evidence type="ECO:0000256" key="1">
    <source>
        <dbReference type="SAM" id="MobiDB-lite"/>
    </source>
</evidence>
<dbReference type="AlphaFoldDB" id="A0ABD5RZV3"/>
<feature type="region of interest" description="Disordered" evidence="1">
    <location>
        <begin position="1"/>
        <end position="37"/>
    </location>
</feature>
<reference evidence="2 3" key="1">
    <citation type="journal article" date="2019" name="Int. J. Syst. Evol. Microbiol.">
        <title>The Global Catalogue of Microorganisms (GCM) 10K type strain sequencing project: providing services to taxonomists for standard genome sequencing and annotation.</title>
        <authorList>
            <consortium name="The Broad Institute Genomics Platform"/>
            <consortium name="The Broad Institute Genome Sequencing Center for Infectious Disease"/>
            <person name="Wu L."/>
            <person name="Ma J."/>
        </authorList>
    </citation>
    <scope>NUCLEOTIDE SEQUENCE [LARGE SCALE GENOMIC DNA]</scope>
    <source>
        <strain evidence="2 3">NBRC 111368</strain>
    </source>
</reference>
<sequence length="58" mass="6166">MPTGRRSDVDAGDEEPRESAVSTPAISASESSPGRTVFMEADNTDGWISSDHTVEPTE</sequence>
<proteinExistence type="predicted"/>
<protein>
    <submittedName>
        <fullName evidence="2">Uncharacterized protein</fullName>
    </submittedName>
</protein>
<evidence type="ECO:0000313" key="3">
    <source>
        <dbReference type="Proteomes" id="UP001596328"/>
    </source>
</evidence>
<name>A0ABD5RZV3_9EURY</name>
<keyword evidence="3" id="KW-1185">Reference proteome</keyword>